<dbReference type="SUPFAM" id="SSF53335">
    <property type="entry name" value="S-adenosyl-L-methionine-dependent methyltransferases"/>
    <property type="match status" value="1"/>
</dbReference>
<dbReference type="RefSeq" id="WP_083560000.1">
    <property type="nucleotide sequence ID" value="NZ_AQQV01000001.1"/>
</dbReference>
<evidence type="ECO:0000313" key="2">
    <source>
        <dbReference type="Proteomes" id="UP000192342"/>
    </source>
</evidence>
<accession>A0A1Y1SHM1</accession>
<comment type="caution">
    <text evidence="1">The sequence shown here is derived from an EMBL/GenBank/DDBJ whole genome shotgun (WGS) entry which is preliminary data.</text>
</comment>
<proteinExistence type="predicted"/>
<keyword evidence="2" id="KW-1185">Reference proteome</keyword>
<reference evidence="1 2" key="1">
    <citation type="submission" date="2013-04" db="EMBL/GenBank/DDBJ databases">
        <title>Oceanococcus atlanticus 22II-S10r2 Genome Sequencing.</title>
        <authorList>
            <person name="Lai Q."/>
            <person name="Li G."/>
            <person name="Shao Z."/>
        </authorList>
    </citation>
    <scope>NUCLEOTIDE SEQUENCE [LARGE SCALE GENOMIC DNA]</scope>
    <source>
        <strain evidence="1 2">22II-S10r2</strain>
    </source>
</reference>
<name>A0A1Y1SHM1_9GAMM</name>
<dbReference type="InterPro" id="IPR029063">
    <property type="entry name" value="SAM-dependent_MTases_sf"/>
</dbReference>
<dbReference type="EMBL" id="AQQV01000001">
    <property type="protein sequence ID" value="ORE89146.1"/>
    <property type="molecule type" value="Genomic_DNA"/>
</dbReference>
<dbReference type="NCBIfam" id="TIGR04371">
    <property type="entry name" value="methyltran_NanM"/>
    <property type="match status" value="1"/>
</dbReference>
<protein>
    <recommendedName>
        <fullName evidence="3">Sugar O-methyltransferase</fullName>
    </recommendedName>
</protein>
<dbReference type="STRING" id="1317117.ATO7_04685"/>
<evidence type="ECO:0000313" key="1">
    <source>
        <dbReference type="EMBL" id="ORE89146.1"/>
    </source>
</evidence>
<organism evidence="1 2">
    <name type="scientific">Oceanococcus atlanticus</name>
    <dbReference type="NCBI Taxonomy" id="1317117"/>
    <lineage>
        <taxon>Bacteria</taxon>
        <taxon>Pseudomonadati</taxon>
        <taxon>Pseudomonadota</taxon>
        <taxon>Gammaproteobacteria</taxon>
        <taxon>Chromatiales</taxon>
        <taxon>Oceanococcaceae</taxon>
        <taxon>Oceanococcus</taxon>
    </lineage>
</organism>
<dbReference type="InterPro" id="IPR030807">
    <property type="entry name" value="Methyltran_NanM"/>
</dbReference>
<dbReference type="Proteomes" id="UP000192342">
    <property type="component" value="Unassembled WGS sequence"/>
</dbReference>
<gene>
    <name evidence="1" type="ORF">ATO7_04685</name>
</gene>
<evidence type="ECO:0008006" key="3">
    <source>
        <dbReference type="Google" id="ProtNLM"/>
    </source>
</evidence>
<dbReference type="AlphaFoldDB" id="A0A1Y1SHM1"/>
<sequence>MTPAPNRLKRLVRRAFAKAGLRISRIDQQSEAETARLKAASFNAEHPLPEGTADYLRHDNPRLMALRERYNALTVDAAVHSLWNPQRMDRQLELSHFRGDNVYVWQLRNVREQARLKYYLFMTYAQGIDDLGLLGSLTEDGLFGCWTFDYPNHPTISRDLLDSVNEINFLNRHLNLKQRDSFRVLDIGAGYGRLPHRMLQALPNIDHYYCTDAVAESTFLSEFYLKFRGCADKTTVLPLDEFITAAPDLDIDLAINIHSFSEMSIAAINWWFARLAEMRPKHLFIIPNDQDRLLSAESDGSRVEFSDRIAASGYKLIANEPIYRDPCIQELIGVDDHFLLYKRVD</sequence>
<dbReference type="OrthoDB" id="5328730at2"/>